<dbReference type="Pfam" id="PF01206">
    <property type="entry name" value="TusA"/>
    <property type="match status" value="1"/>
</dbReference>
<dbReference type="InterPro" id="IPR001455">
    <property type="entry name" value="TusA-like"/>
</dbReference>
<reference evidence="2 3" key="1">
    <citation type="submission" date="2016-05" db="EMBL/GenBank/DDBJ databases">
        <title>Whole genome sequencing of Tetragenococcus halophilus subsp. halophilus NISL 7118.</title>
        <authorList>
            <person name="Shiwa Y."/>
            <person name="Nishimura I."/>
            <person name="Yoshikawa H."/>
            <person name="Koyama Y."/>
            <person name="Oguma T."/>
        </authorList>
    </citation>
    <scope>NUCLEOTIDE SEQUENCE [LARGE SCALE GENOMIC DNA]</scope>
    <source>
        <strain evidence="2 3">NISL 7118</strain>
    </source>
</reference>
<protein>
    <recommendedName>
        <fullName evidence="1">UPF0033 domain-containing protein</fullName>
    </recommendedName>
</protein>
<dbReference type="NCBIfam" id="TIGR03527">
    <property type="entry name" value="selenium_YedF"/>
    <property type="match status" value="1"/>
</dbReference>
<dbReference type="InterPro" id="IPR027396">
    <property type="entry name" value="DsrEFH-like"/>
</dbReference>
<dbReference type="SUPFAM" id="SSF64307">
    <property type="entry name" value="SirA-like"/>
    <property type="match status" value="1"/>
</dbReference>
<evidence type="ECO:0000313" key="2">
    <source>
        <dbReference type="EMBL" id="GBD68826.1"/>
    </source>
</evidence>
<dbReference type="InterPro" id="IPR036868">
    <property type="entry name" value="TusA-like_sf"/>
</dbReference>
<dbReference type="AlphaFoldDB" id="A0A2H6CV12"/>
<keyword evidence="3" id="KW-1185">Reference proteome</keyword>
<name>A0A2H6CV12_TETHA</name>
<evidence type="ECO:0000313" key="3">
    <source>
        <dbReference type="Proteomes" id="UP000236214"/>
    </source>
</evidence>
<sequence>MLKINALGKPCPIPVVETKKALRDRGEQNEPIEVSVDNQVSVNNITKMTDELGIETQIKQLKDEYFTITLMPKKGLDNFSNVKEDTVLMIGSKTLGKGDSALGDLLMKSYIYSLTELDDLPSTLIFFNEGAFLTNYGSPILADLKTLQEKEVTILTCGTCVDFYELEEKIAIGDITNMFTISEIQMKADKVVTL</sequence>
<dbReference type="SUPFAM" id="SSF75169">
    <property type="entry name" value="DsrEFH-like"/>
    <property type="match status" value="1"/>
</dbReference>
<gene>
    <name evidence="2" type="ORF">TEHN7118_1632</name>
</gene>
<evidence type="ECO:0000259" key="1">
    <source>
        <dbReference type="Pfam" id="PF01206"/>
    </source>
</evidence>
<comment type="caution">
    <text evidence="2">The sequence shown here is derived from an EMBL/GenBank/DDBJ whole genome shotgun (WGS) entry which is preliminary data.</text>
</comment>
<dbReference type="EMBL" id="BDEC01000068">
    <property type="protein sequence ID" value="GBD68826.1"/>
    <property type="molecule type" value="Genomic_DNA"/>
</dbReference>
<accession>A0A2H6CV12</accession>
<dbReference type="RefSeq" id="WP_103103602.1">
    <property type="nucleotide sequence ID" value="NZ_BDEC01000068.1"/>
</dbReference>
<dbReference type="Proteomes" id="UP000236214">
    <property type="component" value="Unassembled WGS sequence"/>
</dbReference>
<dbReference type="InterPro" id="IPR019870">
    <property type="entry name" value="Se_metab_YedF"/>
</dbReference>
<dbReference type="Gene3D" id="3.30.110.40">
    <property type="entry name" value="TusA-like domain"/>
    <property type="match status" value="1"/>
</dbReference>
<proteinExistence type="predicted"/>
<feature type="domain" description="UPF0033" evidence="1">
    <location>
        <begin position="3"/>
        <end position="69"/>
    </location>
</feature>
<organism evidence="2 3">
    <name type="scientific">Tetragenococcus halophilus subsp. halophilus</name>
    <dbReference type="NCBI Taxonomy" id="1513897"/>
    <lineage>
        <taxon>Bacteria</taxon>
        <taxon>Bacillati</taxon>
        <taxon>Bacillota</taxon>
        <taxon>Bacilli</taxon>
        <taxon>Lactobacillales</taxon>
        <taxon>Enterococcaceae</taxon>
        <taxon>Tetragenococcus</taxon>
    </lineage>
</organism>